<gene>
    <name evidence="4" type="ORF">EDC22_101308</name>
</gene>
<dbReference type="InterPro" id="IPR001054">
    <property type="entry name" value="A/G_cyclase"/>
</dbReference>
<dbReference type="AlphaFoldDB" id="A0A4R3MHW4"/>
<feature type="domain" description="Guanylate cyclase" evidence="3">
    <location>
        <begin position="449"/>
        <end position="575"/>
    </location>
</feature>
<accession>A0A4R3MHW4</accession>
<dbReference type="CDD" id="cd07302">
    <property type="entry name" value="CHD"/>
    <property type="match status" value="1"/>
</dbReference>
<comment type="caution">
    <text evidence="4">The sequence shown here is derived from an EMBL/GenBank/DDBJ whole genome shotgun (WGS) entry which is preliminary data.</text>
</comment>
<keyword evidence="1" id="KW-1133">Transmembrane helix</keyword>
<feature type="transmembrane region" description="Helical" evidence="1">
    <location>
        <begin position="330"/>
        <end position="352"/>
    </location>
</feature>
<keyword evidence="5" id="KW-1185">Reference proteome</keyword>
<dbReference type="PROSITE" id="PS50125">
    <property type="entry name" value="GUANYLATE_CYCLASE_2"/>
    <property type="match status" value="1"/>
</dbReference>
<dbReference type="GO" id="GO:0035556">
    <property type="term" value="P:intracellular signal transduction"/>
    <property type="evidence" value="ECO:0007669"/>
    <property type="project" value="InterPro"/>
</dbReference>
<dbReference type="OrthoDB" id="341967at2"/>
<evidence type="ECO:0000313" key="4">
    <source>
        <dbReference type="EMBL" id="TCT13441.1"/>
    </source>
</evidence>
<organism evidence="4 5">
    <name type="scientific">Tepidamorphus gemmatus</name>
    <dbReference type="NCBI Taxonomy" id="747076"/>
    <lineage>
        <taxon>Bacteria</taxon>
        <taxon>Pseudomonadati</taxon>
        <taxon>Pseudomonadota</taxon>
        <taxon>Alphaproteobacteria</taxon>
        <taxon>Hyphomicrobiales</taxon>
        <taxon>Tepidamorphaceae</taxon>
        <taxon>Tepidamorphus</taxon>
    </lineage>
</organism>
<dbReference type="SMART" id="SM01080">
    <property type="entry name" value="CHASE2"/>
    <property type="match status" value="1"/>
</dbReference>
<dbReference type="EMBL" id="SMAK01000001">
    <property type="protein sequence ID" value="TCT13441.1"/>
    <property type="molecule type" value="Genomic_DNA"/>
</dbReference>
<dbReference type="GO" id="GO:0004016">
    <property type="term" value="F:adenylate cyclase activity"/>
    <property type="evidence" value="ECO:0007669"/>
    <property type="project" value="UniProtKB-ARBA"/>
</dbReference>
<dbReference type="Gene3D" id="3.30.70.1230">
    <property type="entry name" value="Nucleotide cyclase"/>
    <property type="match status" value="1"/>
</dbReference>
<protein>
    <submittedName>
        <fullName evidence="4">Adenylate cyclase</fullName>
    </submittedName>
</protein>
<proteinExistence type="predicted"/>
<feature type="chain" id="PRO_5020782819" evidence="2">
    <location>
        <begin position="21"/>
        <end position="637"/>
    </location>
</feature>
<evidence type="ECO:0000313" key="5">
    <source>
        <dbReference type="Proteomes" id="UP000295678"/>
    </source>
</evidence>
<feature type="transmembrane region" description="Helical" evidence="1">
    <location>
        <begin position="359"/>
        <end position="378"/>
    </location>
</feature>
<keyword evidence="1" id="KW-0812">Transmembrane</keyword>
<dbReference type="SMART" id="SM00044">
    <property type="entry name" value="CYCc"/>
    <property type="match status" value="1"/>
</dbReference>
<dbReference type="PANTHER" id="PTHR43081">
    <property type="entry name" value="ADENYLATE CYCLASE, TERMINAL-DIFFERENTIATION SPECIFIC-RELATED"/>
    <property type="match status" value="1"/>
</dbReference>
<evidence type="ECO:0000259" key="3">
    <source>
        <dbReference type="PROSITE" id="PS50125"/>
    </source>
</evidence>
<evidence type="ECO:0000256" key="2">
    <source>
        <dbReference type="SAM" id="SignalP"/>
    </source>
</evidence>
<dbReference type="InterPro" id="IPR050697">
    <property type="entry name" value="Adenylyl/Guanylyl_Cyclase_3/4"/>
</dbReference>
<dbReference type="GO" id="GO:0009190">
    <property type="term" value="P:cyclic nucleotide biosynthetic process"/>
    <property type="evidence" value="ECO:0007669"/>
    <property type="project" value="InterPro"/>
</dbReference>
<dbReference type="PANTHER" id="PTHR43081:SF1">
    <property type="entry name" value="ADENYLATE CYCLASE, TERMINAL-DIFFERENTIATION SPECIFIC"/>
    <property type="match status" value="1"/>
</dbReference>
<dbReference type="Proteomes" id="UP000295678">
    <property type="component" value="Unassembled WGS sequence"/>
</dbReference>
<evidence type="ECO:0000256" key="1">
    <source>
        <dbReference type="SAM" id="Phobius"/>
    </source>
</evidence>
<dbReference type="InterPro" id="IPR007890">
    <property type="entry name" value="CHASE2"/>
</dbReference>
<feature type="signal peptide" evidence="2">
    <location>
        <begin position="1"/>
        <end position="20"/>
    </location>
</feature>
<keyword evidence="1" id="KW-0472">Membrane</keyword>
<reference evidence="4 5" key="1">
    <citation type="submission" date="2019-03" db="EMBL/GenBank/DDBJ databases">
        <title>Genomic Encyclopedia of Type Strains, Phase IV (KMG-IV): sequencing the most valuable type-strain genomes for metagenomic binning, comparative biology and taxonomic classification.</title>
        <authorList>
            <person name="Goeker M."/>
        </authorList>
    </citation>
    <scope>NUCLEOTIDE SEQUENCE [LARGE SCALE GENOMIC DNA]</scope>
    <source>
        <strain evidence="4 5">DSM 19345</strain>
    </source>
</reference>
<dbReference type="Pfam" id="PF05226">
    <property type="entry name" value="CHASE2"/>
    <property type="match status" value="1"/>
</dbReference>
<dbReference type="RefSeq" id="WP_132804830.1">
    <property type="nucleotide sequence ID" value="NZ_SMAK01000001.1"/>
</dbReference>
<keyword evidence="2" id="KW-0732">Signal</keyword>
<name>A0A4R3MHW4_9HYPH</name>
<dbReference type="SUPFAM" id="SSF55073">
    <property type="entry name" value="Nucleotide cyclase"/>
    <property type="match status" value="1"/>
</dbReference>
<sequence length="637" mass="66186">MTPIRAGLASAALAIAAALAAVLATVPANAPLAVLEDTALDAQFRLRGPLRPAAPIVLIDIDDKTLESMGGFPLDRTVLAEIIRSAKAAGARLIVPDILLPASRLTSPAADASLSRAISEAGNVLLPVAFLFQEGTTPPPELPAPVIASAFAVVRQGRGLRTGVPHPSGVVLPDAPFLDAAGYGHVNVVRSETGGVSHAEMAVRFGEHYFPFLPAVVAARALGVRRSDMVLWLGAFLDIGETRLPLDDLDRLVVNHYGPADTFARIAARDLLDGSSQTNILRDSIAFISVTAAGVGDQFRSPFDVALPGTDLLATVTDNILSGRVLYQPAWSVAASFAAAFLLAWLSSWLVLASGLVAGIALALIATAGWLVIVQALFTGSGVLLSLPIPPLAVAPSVALAATWSMASTGRRRQQELSSIRETAAFAPVLSALAAELDQHAGPKTIICTVVFADLKGFTEVAQSAAPEAVHALMSRTLALLAEAAERHGGILVKSLGDGGMLLFGAPGRDVAAPARALDFVRETLATARSPAAGESLDIRFGAHCGPVSFGLIAAGSRREVDVAGDTVNVASRLQALTRKHDTTAIVSDQLIEAGVAAAGERARAGFRKAPRTRLRGRDRSIGIWLWQGGRELSGNA</sequence>
<dbReference type="Pfam" id="PF00211">
    <property type="entry name" value="Guanylate_cyc"/>
    <property type="match status" value="1"/>
</dbReference>
<dbReference type="InterPro" id="IPR029787">
    <property type="entry name" value="Nucleotide_cyclase"/>
</dbReference>
<feature type="transmembrane region" description="Helical" evidence="1">
    <location>
        <begin position="384"/>
        <end position="404"/>
    </location>
</feature>